<organism evidence="5 6">
    <name type="scientific">Halococcus hamelinensis 100A6</name>
    <dbReference type="NCBI Taxonomy" id="1132509"/>
    <lineage>
        <taxon>Archaea</taxon>
        <taxon>Methanobacteriati</taxon>
        <taxon>Methanobacteriota</taxon>
        <taxon>Stenosarchaea group</taxon>
        <taxon>Halobacteria</taxon>
        <taxon>Halobacteriales</taxon>
        <taxon>Halococcaceae</taxon>
        <taxon>Halococcus</taxon>
    </lineage>
</organism>
<dbReference type="SUPFAM" id="SSF49785">
    <property type="entry name" value="Galactose-binding domain-like"/>
    <property type="match status" value="1"/>
</dbReference>
<dbReference type="SUPFAM" id="SSF49303">
    <property type="entry name" value="beta-Galactosidase/glucuronidase domain"/>
    <property type="match status" value="1"/>
</dbReference>
<dbReference type="InterPro" id="IPR036156">
    <property type="entry name" value="Beta-gal/glucu_dom_sf"/>
</dbReference>
<keyword evidence="2" id="KW-0326">Glycosidase</keyword>
<name>M0M1T7_9EURY</name>
<reference evidence="5 6" key="1">
    <citation type="journal article" date="2014" name="PLoS Genet.">
        <title>Phylogenetically driven sequencing of extremely halophilic archaea reveals strategies for static and dynamic osmo-response.</title>
        <authorList>
            <person name="Becker E.A."/>
            <person name="Seitzer P.M."/>
            <person name="Tritt A."/>
            <person name="Larsen D."/>
            <person name="Krusor M."/>
            <person name="Yao A.I."/>
            <person name="Wu D."/>
            <person name="Madern D."/>
            <person name="Eisen J.A."/>
            <person name="Darling A.E."/>
            <person name="Facciotti M.T."/>
        </authorList>
    </citation>
    <scope>NUCLEOTIDE SEQUENCE [LARGE SCALE GENOMIC DNA]</scope>
    <source>
        <strain evidence="5 6">100A6</strain>
    </source>
</reference>
<dbReference type="RefSeq" id="WP_007691891.1">
    <property type="nucleotide sequence ID" value="NZ_AOMB01000015.1"/>
</dbReference>
<evidence type="ECO:0000256" key="2">
    <source>
        <dbReference type="ARBA" id="ARBA00023295"/>
    </source>
</evidence>
<comment type="caution">
    <text evidence="5">The sequence shown here is derived from an EMBL/GenBank/DDBJ whole genome shotgun (WGS) entry which is preliminary data.</text>
</comment>
<dbReference type="InterPro" id="IPR008979">
    <property type="entry name" value="Galactose-bd-like_sf"/>
</dbReference>
<dbReference type="Proteomes" id="UP000011566">
    <property type="component" value="Unassembled WGS sequence"/>
</dbReference>
<dbReference type="PANTHER" id="PTHR42732:SF1">
    <property type="entry name" value="BETA-MANNOSIDASE"/>
    <property type="match status" value="1"/>
</dbReference>
<dbReference type="InterPro" id="IPR051913">
    <property type="entry name" value="GH2_Domain-Containing"/>
</dbReference>
<accession>M0M1T7</accession>
<feature type="region of interest" description="Disordered" evidence="3">
    <location>
        <begin position="1"/>
        <end position="21"/>
    </location>
</feature>
<dbReference type="Pfam" id="PF00703">
    <property type="entry name" value="Glyco_hydro_2"/>
    <property type="match status" value="1"/>
</dbReference>
<proteinExistence type="predicted"/>
<evidence type="ECO:0000256" key="3">
    <source>
        <dbReference type="SAM" id="MobiDB-lite"/>
    </source>
</evidence>
<dbReference type="PANTHER" id="PTHR42732">
    <property type="entry name" value="BETA-GALACTOSIDASE"/>
    <property type="match status" value="1"/>
</dbReference>
<dbReference type="OrthoDB" id="38162at2157"/>
<evidence type="ECO:0000259" key="4">
    <source>
        <dbReference type="Pfam" id="PF00703"/>
    </source>
</evidence>
<dbReference type="Gene3D" id="2.60.40.10">
    <property type="entry name" value="Immunoglobulins"/>
    <property type="match status" value="1"/>
</dbReference>
<dbReference type="InterPro" id="IPR017853">
    <property type="entry name" value="GH"/>
</dbReference>
<dbReference type="eggNOG" id="arCOG07337">
    <property type="taxonomic scope" value="Archaea"/>
</dbReference>
<dbReference type="GO" id="GO:0005975">
    <property type="term" value="P:carbohydrate metabolic process"/>
    <property type="evidence" value="ECO:0007669"/>
    <property type="project" value="InterPro"/>
</dbReference>
<feature type="domain" description="Glycoside hydrolase family 2 immunoglobulin-like beta-sandwich" evidence="4">
    <location>
        <begin position="141"/>
        <end position="243"/>
    </location>
</feature>
<protein>
    <submittedName>
        <fullName evidence="5">Glycoside hydrolase family protein</fullName>
    </submittedName>
</protein>
<dbReference type="GO" id="GO:0004553">
    <property type="term" value="F:hydrolase activity, hydrolyzing O-glycosyl compounds"/>
    <property type="evidence" value="ECO:0007669"/>
    <property type="project" value="InterPro"/>
</dbReference>
<dbReference type="InterPro" id="IPR013783">
    <property type="entry name" value="Ig-like_fold"/>
</dbReference>
<dbReference type="EMBL" id="AOMB01000015">
    <property type="protein sequence ID" value="EMA39797.1"/>
    <property type="molecule type" value="Genomic_DNA"/>
</dbReference>
<evidence type="ECO:0000256" key="1">
    <source>
        <dbReference type="ARBA" id="ARBA00022801"/>
    </source>
</evidence>
<dbReference type="SUPFAM" id="SSF51445">
    <property type="entry name" value="(Trans)glycosidases"/>
    <property type="match status" value="1"/>
</dbReference>
<keyword evidence="1 5" id="KW-0378">Hydrolase</keyword>
<dbReference type="Gene3D" id="2.60.120.260">
    <property type="entry name" value="Galactose-binding domain-like"/>
    <property type="match status" value="1"/>
</dbReference>
<dbReference type="InterPro" id="IPR006102">
    <property type="entry name" value="Ig-like_GH2"/>
</dbReference>
<dbReference type="PATRIC" id="fig|1132509.6.peg.1385"/>
<dbReference type="AlphaFoldDB" id="M0M1T7"/>
<gene>
    <name evidence="5" type="ORF">C447_06057</name>
</gene>
<sequence>MNLREWSAAAVDPGGRDPPKPDEWIAVDGPESPTRFTGERTVAYRTRFADPGGARAEIRLGGLYAHARIWLNGEFLGEHDTYFTPFSAVVDPADENELVVACRAPDDRFGGVFETDHLPSRDRVPGIRWDATVEPVPEVALTDLTVRPAEGDETGINAIVTVDAGTELSGRIRLTLHPADGEATSAMTSVGVAAEAGGRVTVQGRLSVRDPDRWWPRGFGSQQRYTVRAALGDHERTATTGFRTVEYGSGGLVVNGTQVPVRGRVVLPTTDPADAAGAIERAVETNANLVRWYGHVPPESAYDAADEAGVLLMQDLPMSPGALDAERARSLARQLSGAYGHHASLACFGVHDDAYEFETATDRGSWRVLRAVSGREHAATATAATGTLPGSVPALAVPGLDAGIEDGTEGWVVDGYTGAAGDLDPGTHTRYAVAGTDAAAATNAERTVAALRRSGIPFLTAFAPPDAASVDATLATGFDPVNVFLDDPTGPEPAVVVGNDAADPVTGEVEWVAGERSGTFTVDLGPASRATVGTVDPPAEADAIDLVLSVEGRSVETSYPR</sequence>
<evidence type="ECO:0000313" key="6">
    <source>
        <dbReference type="Proteomes" id="UP000011566"/>
    </source>
</evidence>
<dbReference type="Gene3D" id="3.20.20.80">
    <property type="entry name" value="Glycosidases"/>
    <property type="match status" value="1"/>
</dbReference>
<keyword evidence="6" id="KW-1185">Reference proteome</keyword>
<evidence type="ECO:0000313" key="5">
    <source>
        <dbReference type="EMBL" id="EMA39797.1"/>
    </source>
</evidence>